<dbReference type="PRINTS" id="PR00380">
    <property type="entry name" value="KINESINHEAVY"/>
</dbReference>
<dbReference type="OrthoDB" id="3176171at2759"/>
<organism evidence="5 6">
    <name type="scientific">Phaeodactylum tricornutum (strain CCAP 1055/1)</name>
    <dbReference type="NCBI Taxonomy" id="556484"/>
    <lineage>
        <taxon>Eukaryota</taxon>
        <taxon>Sar</taxon>
        <taxon>Stramenopiles</taxon>
        <taxon>Ochrophyta</taxon>
        <taxon>Bacillariophyta</taxon>
        <taxon>Bacillariophyceae</taxon>
        <taxon>Bacillariophycidae</taxon>
        <taxon>Naviculales</taxon>
        <taxon>Phaeodactylaceae</taxon>
        <taxon>Phaeodactylum</taxon>
    </lineage>
</organism>
<keyword evidence="3" id="KW-0067">ATP-binding</keyword>
<evidence type="ECO:0000256" key="1">
    <source>
        <dbReference type="ARBA" id="ARBA00023054"/>
    </source>
</evidence>
<dbReference type="RefSeq" id="XP_002183858.1">
    <property type="nucleotide sequence ID" value="XM_002183822.1"/>
</dbReference>
<keyword evidence="1" id="KW-0175">Coiled coil</keyword>
<evidence type="ECO:0000313" key="6">
    <source>
        <dbReference type="Proteomes" id="UP000000759"/>
    </source>
</evidence>
<dbReference type="AlphaFoldDB" id="B7G9Y9"/>
<dbReference type="GO" id="GO:0003777">
    <property type="term" value="F:microtubule motor activity"/>
    <property type="evidence" value="ECO:0007669"/>
    <property type="project" value="InterPro"/>
</dbReference>
<feature type="binding site" evidence="3">
    <location>
        <begin position="40"/>
        <end position="47"/>
    </location>
    <ligand>
        <name>ATP</name>
        <dbReference type="ChEBI" id="CHEBI:30616"/>
    </ligand>
</feature>
<dbReference type="PROSITE" id="PS50067">
    <property type="entry name" value="KINESIN_MOTOR_2"/>
    <property type="match status" value="1"/>
</dbReference>
<reference evidence="5 6" key="1">
    <citation type="journal article" date="2008" name="Nature">
        <title>The Phaeodactylum genome reveals the evolutionary history of diatom genomes.</title>
        <authorList>
            <person name="Bowler C."/>
            <person name="Allen A.E."/>
            <person name="Badger J.H."/>
            <person name="Grimwood J."/>
            <person name="Jabbari K."/>
            <person name="Kuo A."/>
            <person name="Maheswari U."/>
            <person name="Martens C."/>
            <person name="Maumus F."/>
            <person name="Otillar R.P."/>
            <person name="Rayko E."/>
            <person name="Salamov A."/>
            <person name="Vandepoele K."/>
            <person name="Beszteri B."/>
            <person name="Gruber A."/>
            <person name="Heijde M."/>
            <person name="Katinka M."/>
            <person name="Mock T."/>
            <person name="Valentin K."/>
            <person name="Verret F."/>
            <person name="Berges J.A."/>
            <person name="Brownlee C."/>
            <person name="Cadoret J.P."/>
            <person name="Chiovitti A."/>
            <person name="Choi C.J."/>
            <person name="Coesel S."/>
            <person name="De Martino A."/>
            <person name="Detter J.C."/>
            <person name="Durkin C."/>
            <person name="Falciatore A."/>
            <person name="Fournet J."/>
            <person name="Haruta M."/>
            <person name="Huysman M.J."/>
            <person name="Jenkins B.D."/>
            <person name="Jiroutova K."/>
            <person name="Jorgensen R.E."/>
            <person name="Joubert Y."/>
            <person name="Kaplan A."/>
            <person name="Kroger N."/>
            <person name="Kroth P.G."/>
            <person name="La Roche J."/>
            <person name="Lindquist E."/>
            <person name="Lommer M."/>
            <person name="Martin-Jezequel V."/>
            <person name="Lopez P.J."/>
            <person name="Lucas S."/>
            <person name="Mangogna M."/>
            <person name="McGinnis K."/>
            <person name="Medlin L.K."/>
            <person name="Montsant A."/>
            <person name="Oudot-Le Secq M.P."/>
            <person name="Napoli C."/>
            <person name="Obornik M."/>
            <person name="Parker M.S."/>
            <person name="Petit J.L."/>
            <person name="Porcel B.M."/>
            <person name="Poulsen N."/>
            <person name="Robison M."/>
            <person name="Rychlewski L."/>
            <person name="Rynearson T.A."/>
            <person name="Schmutz J."/>
            <person name="Shapiro H."/>
            <person name="Siaut M."/>
            <person name="Stanley M."/>
            <person name="Sussman M.R."/>
            <person name="Taylor A.R."/>
            <person name="Vardi A."/>
            <person name="von Dassow P."/>
            <person name="Vyverman W."/>
            <person name="Willis A."/>
            <person name="Wyrwicz L.S."/>
            <person name="Rokhsar D.S."/>
            <person name="Weissenbach J."/>
            <person name="Armbrust E.V."/>
            <person name="Green B.R."/>
            <person name="Van de Peer Y."/>
            <person name="Grigoriev I.V."/>
        </authorList>
    </citation>
    <scope>NUCLEOTIDE SEQUENCE [LARGE SCALE GENOMIC DNA]</scope>
    <source>
        <strain evidence="5 6">CCAP 1055/1</strain>
    </source>
</reference>
<dbReference type="eggNOG" id="KOG0242">
    <property type="taxonomic scope" value="Eukaryota"/>
</dbReference>
<evidence type="ECO:0000256" key="3">
    <source>
        <dbReference type="PROSITE-ProRule" id="PRU00283"/>
    </source>
</evidence>
<feature type="non-terminal residue" evidence="5">
    <location>
        <position position="1"/>
    </location>
</feature>
<dbReference type="GO" id="GO:0005524">
    <property type="term" value="F:ATP binding"/>
    <property type="evidence" value="ECO:0007669"/>
    <property type="project" value="UniProtKB-UniRule"/>
</dbReference>
<gene>
    <name evidence="5" type="primary">Pt-KIF6</name>
    <name evidence="5" type="ORF">PHATRDRAFT_15853</name>
</gene>
<dbReference type="Pfam" id="PF00225">
    <property type="entry name" value="Kinesin"/>
    <property type="match status" value="1"/>
</dbReference>
<proteinExistence type="inferred from homology"/>
<dbReference type="PaxDb" id="2850-Phatr15853"/>
<dbReference type="InterPro" id="IPR001752">
    <property type="entry name" value="Kinesin_motor_dom"/>
</dbReference>
<comment type="similarity">
    <text evidence="3">Belongs to the TRAFAC class myosin-kinesin ATPase superfamily. Kinesin family.</text>
</comment>
<keyword evidence="3" id="KW-0547">Nucleotide-binding</keyword>
<dbReference type="InterPro" id="IPR027640">
    <property type="entry name" value="Kinesin-like_fam"/>
</dbReference>
<dbReference type="InterPro" id="IPR027417">
    <property type="entry name" value="P-loop_NTPase"/>
</dbReference>
<dbReference type="InParanoid" id="B7G9Y9"/>
<protein>
    <submittedName>
        <fullName evidence="5">Kinesin family-like protein</fullName>
    </submittedName>
</protein>
<evidence type="ECO:0000256" key="2">
    <source>
        <dbReference type="ARBA" id="ARBA00023175"/>
    </source>
</evidence>
<dbReference type="SUPFAM" id="SSF52540">
    <property type="entry name" value="P-loop containing nucleoside triphosphate hydrolases"/>
    <property type="match status" value="1"/>
</dbReference>
<keyword evidence="6" id="KW-1185">Reference proteome</keyword>
<dbReference type="Gene3D" id="3.40.850.10">
    <property type="entry name" value="Kinesin motor domain"/>
    <property type="match status" value="1"/>
</dbReference>
<dbReference type="GeneID" id="7195540"/>
<dbReference type="GO" id="GO:0008017">
    <property type="term" value="F:microtubule binding"/>
    <property type="evidence" value="ECO:0007669"/>
    <property type="project" value="InterPro"/>
</dbReference>
<keyword evidence="2 3" id="KW-0505">Motor protein</keyword>
<dbReference type="GO" id="GO:0007018">
    <property type="term" value="P:microtubule-based movement"/>
    <property type="evidence" value="ECO:0007669"/>
    <property type="project" value="InterPro"/>
</dbReference>
<reference evidence="6" key="2">
    <citation type="submission" date="2008-08" db="EMBL/GenBank/DDBJ databases">
        <authorList>
            <consortium name="Diatom Consortium"/>
            <person name="Grigoriev I."/>
            <person name="Grimwood J."/>
            <person name="Kuo A."/>
            <person name="Otillar R.P."/>
            <person name="Salamov A."/>
            <person name="Detter J.C."/>
            <person name="Lindquist E."/>
            <person name="Shapiro H."/>
            <person name="Lucas S."/>
            <person name="Glavina del Rio T."/>
            <person name="Pitluck S."/>
            <person name="Rokhsar D."/>
            <person name="Bowler C."/>
        </authorList>
    </citation>
    <scope>GENOME REANNOTATION</scope>
    <source>
        <strain evidence="6">CCAP 1055/1</strain>
    </source>
</reference>
<name>B7G9Y9_PHATC</name>
<feature type="domain" description="Kinesin motor" evidence="4">
    <location>
        <begin position="1"/>
        <end position="285"/>
    </location>
</feature>
<sequence>YTLDRVYGPATTTHDLYQQSVRDRVHAAMDGFHAAVLAYGQTSTGKTHTMSGTSVQPGLIPLCIQECFAYLQAQNTPREYLLRVSYLEVYKEHIRDLLATSATAPPVRLFDSVDGLIIKGLREEVVTTPSQVFQVLQKGEARRQVGATHLNQHSSRSHVMVRLWIESRGMHEKNGSSGNAPTTPTRLSLVDLAGSESVRLTGSTERRQEGHYINKSLMTLGKVVYALSEGIHSHVPYRDSKLTRLLQPSLAGNAQVVLVCCISPLASHLEESHNTFKFANRAKKIPQKATIQETLDEKTLLQSYREEIEDLKQQLNEARQ</sequence>
<dbReference type="STRING" id="556484.B7G9Y9"/>
<feature type="non-terminal residue" evidence="5">
    <location>
        <position position="320"/>
    </location>
</feature>
<dbReference type="PANTHER" id="PTHR47968:SF75">
    <property type="entry name" value="CENTROMERE-ASSOCIATED PROTEIN E"/>
    <property type="match status" value="1"/>
</dbReference>
<dbReference type="KEGG" id="pti:PHATRDRAFT_15853"/>
<dbReference type="PANTHER" id="PTHR47968">
    <property type="entry name" value="CENTROMERE PROTEIN E"/>
    <property type="match status" value="1"/>
</dbReference>
<dbReference type="Proteomes" id="UP000000759">
    <property type="component" value="Chromosome 21"/>
</dbReference>
<evidence type="ECO:0000259" key="4">
    <source>
        <dbReference type="PROSITE" id="PS50067"/>
    </source>
</evidence>
<dbReference type="SMART" id="SM00129">
    <property type="entry name" value="KISc"/>
    <property type="match status" value="1"/>
</dbReference>
<accession>B7G9Y9</accession>
<evidence type="ECO:0000313" key="5">
    <source>
        <dbReference type="EMBL" id="EEC44527.1"/>
    </source>
</evidence>
<dbReference type="InterPro" id="IPR036961">
    <property type="entry name" value="Kinesin_motor_dom_sf"/>
</dbReference>
<dbReference type="EMBL" id="CM000623">
    <property type="protein sequence ID" value="EEC44527.1"/>
    <property type="molecule type" value="Genomic_DNA"/>
</dbReference>